<evidence type="ECO:0000256" key="2">
    <source>
        <dbReference type="SAM" id="SignalP"/>
    </source>
</evidence>
<organism evidence="4 5">
    <name type="scientific">Actinomadura citrea</name>
    <dbReference type="NCBI Taxonomy" id="46158"/>
    <lineage>
        <taxon>Bacteria</taxon>
        <taxon>Bacillati</taxon>
        <taxon>Actinomycetota</taxon>
        <taxon>Actinomycetes</taxon>
        <taxon>Streptosporangiales</taxon>
        <taxon>Thermomonosporaceae</taxon>
        <taxon>Actinomadura</taxon>
    </lineage>
</organism>
<name>A0A7Y9GC29_9ACTN</name>
<protein>
    <submittedName>
        <fullName evidence="4">Chitin-binding protein</fullName>
    </submittedName>
</protein>
<dbReference type="EMBL" id="JACCBT010000001">
    <property type="protein sequence ID" value="NYE13727.1"/>
    <property type="molecule type" value="Genomic_DNA"/>
</dbReference>
<dbReference type="PANTHER" id="PTHR34823">
    <property type="entry name" value="GLCNAC-BINDING PROTEIN A"/>
    <property type="match status" value="1"/>
</dbReference>
<keyword evidence="1 2" id="KW-0732">Signal</keyword>
<evidence type="ECO:0000313" key="4">
    <source>
        <dbReference type="EMBL" id="NYE13727.1"/>
    </source>
</evidence>
<reference evidence="4 5" key="1">
    <citation type="submission" date="2020-07" db="EMBL/GenBank/DDBJ databases">
        <title>Sequencing the genomes of 1000 actinobacteria strains.</title>
        <authorList>
            <person name="Klenk H.-P."/>
        </authorList>
    </citation>
    <scope>NUCLEOTIDE SEQUENCE [LARGE SCALE GENOMIC DNA]</scope>
    <source>
        <strain evidence="4 5">DSM 43461</strain>
    </source>
</reference>
<dbReference type="Proteomes" id="UP000591272">
    <property type="component" value="Unassembled WGS sequence"/>
</dbReference>
<dbReference type="InterPro" id="IPR004302">
    <property type="entry name" value="Cellulose/chitin-bd_N"/>
</dbReference>
<dbReference type="SUPFAM" id="SSF81296">
    <property type="entry name" value="E set domains"/>
    <property type="match status" value="1"/>
</dbReference>
<dbReference type="InterPro" id="IPR014756">
    <property type="entry name" value="Ig_E-set"/>
</dbReference>
<dbReference type="CDD" id="cd21177">
    <property type="entry name" value="LPMO_AA10"/>
    <property type="match status" value="1"/>
</dbReference>
<feature type="signal peptide" evidence="2">
    <location>
        <begin position="1"/>
        <end position="22"/>
    </location>
</feature>
<comment type="caution">
    <text evidence="4">The sequence shown here is derived from an EMBL/GenBank/DDBJ whole genome shotgun (WGS) entry which is preliminary data.</text>
</comment>
<feature type="chain" id="PRO_5039430352" evidence="2">
    <location>
        <begin position="23"/>
        <end position="197"/>
    </location>
</feature>
<keyword evidence="5" id="KW-1185">Reference proteome</keyword>
<feature type="domain" description="Chitin-binding type-4" evidence="3">
    <location>
        <begin position="28"/>
        <end position="194"/>
    </location>
</feature>
<evidence type="ECO:0000256" key="1">
    <source>
        <dbReference type="ARBA" id="ARBA00022729"/>
    </source>
</evidence>
<accession>A0A7Y9GC29</accession>
<dbReference type="PANTHER" id="PTHR34823:SF1">
    <property type="entry name" value="CHITIN-BINDING TYPE-4 DOMAIN-CONTAINING PROTEIN"/>
    <property type="match status" value="1"/>
</dbReference>
<dbReference type="InterPro" id="IPR051024">
    <property type="entry name" value="GlcNAc_Chitin_IntDeg"/>
</dbReference>
<proteinExistence type="predicted"/>
<dbReference type="Gene3D" id="2.70.50.50">
    <property type="entry name" value="chitin-binding protein cbp21"/>
    <property type="match status" value="1"/>
</dbReference>
<sequence>MPRKTSLAVAAAVTAGLPLALAVPAWSHGYTTSPPSRSYLCGTHQVRNCGQVQWDPDGVEGPKGFPLRGPGDGKICAGADGRWAPLDDQRGGTGWPATKVTAGGSFGISWQFTAAHATTSFRYFLTKDGWDVTRPLTRDALDLTPFLQQNYNGRPPSGQTTHTGTLPQRHGRHLLLAVWDIADTGNAFYQCSDLDFG</sequence>
<dbReference type="RefSeq" id="WP_179834721.1">
    <property type="nucleotide sequence ID" value="NZ_BMRD01000024.1"/>
</dbReference>
<evidence type="ECO:0000313" key="5">
    <source>
        <dbReference type="Proteomes" id="UP000591272"/>
    </source>
</evidence>
<gene>
    <name evidence="4" type="ORF">BJ999_004023</name>
</gene>
<evidence type="ECO:0000259" key="3">
    <source>
        <dbReference type="Pfam" id="PF03067"/>
    </source>
</evidence>
<dbReference type="AlphaFoldDB" id="A0A7Y9GC29"/>
<dbReference type="Pfam" id="PF03067">
    <property type="entry name" value="LPMO_10"/>
    <property type="match status" value="1"/>
</dbReference>